<dbReference type="InterPro" id="IPR006121">
    <property type="entry name" value="HMA_dom"/>
</dbReference>
<dbReference type="GO" id="GO:0016887">
    <property type="term" value="F:ATP hydrolysis activity"/>
    <property type="evidence" value="ECO:0007669"/>
    <property type="project" value="InterPro"/>
</dbReference>
<evidence type="ECO:0000256" key="5">
    <source>
        <dbReference type="ARBA" id="ARBA00022741"/>
    </source>
</evidence>
<dbReference type="InterPro" id="IPR044492">
    <property type="entry name" value="P_typ_ATPase_HD_dom"/>
</dbReference>
<reference evidence="13 14" key="1">
    <citation type="submission" date="2017-02" db="EMBL/GenBank/DDBJ databases">
        <title>Natronthermophilus aegyptiacus gen. nov.,sp. nov., an aerobic, extremely halophilic alkalithermophilic archaeon isolated from the athalassohaline Wadi An Natrun, Egypt.</title>
        <authorList>
            <person name="Zhao B."/>
        </authorList>
    </citation>
    <scope>NUCLEOTIDE SEQUENCE [LARGE SCALE GENOMIC DNA]</scope>
    <source>
        <strain evidence="13 14">CGMCC 1.3597</strain>
    </source>
</reference>
<dbReference type="EMBL" id="MWPH01000002">
    <property type="protein sequence ID" value="OVE84641.1"/>
    <property type="molecule type" value="Genomic_DNA"/>
</dbReference>
<evidence type="ECO:0000256" key="1">
    <source>
        <dbReference type="ARBA" id="ARBA00004127"/>
    </source>
</evidence>
<feature type="region of interest" description="Disordered" evidence="10">
    <location>
        <begin position="160"/>
        <end position="187"/>
    </location>
</feature>
<dbReference type="InterPro" id="IPR023299">
    <property type="entry name" value="ATPase_P-typ_cyto_dom_N"/>
</dbReference>
<dbReference type="GO" id="GO:0005507">
    <property type="term" value="F:copper ion binding"/>
    <property type="evidence" value="ECO:0007669"/>
    <property type="project" value="TreeGrafter"/>
</dbReference>
<feature type="transmembrane region" description="Helical" evidence="11">
    <location>
        <begin position="202"/>
        <end position="223"/>
    </location>
</feature>
<evidence type="ECO:0000313" key="14">
    <source>
        <dbReference type="Proteomes" id="UP000196084"/>
    </source>
</evidence>
<dbReference type="InterPro" id="IPR023214">
    <property type="entry name" value="HAD_sf"/>
</dbReference>
<evidence type="ECO:0000313" key="13">
    <source>
        <dbReference type="EMBL" id="OVE84641.1"/>
    </source>
</evidence>
<protein>
    <submittedName>
        <fullName evidence="13">ATPase P</fullName>
    </submittedName>
</protein>
<comment type="subcellular location">
    <subcellularLocation>
        <location evidence="1">Endomembrane system</location>
        <topology evidence="1">Multi-pass membrane protein</topology>
    </subcellularLocation>
</comment>
<comment type="similarity">
    <text evidence="2">Belongs to the cation transport ATPase (P-type) (TC 3.A.3) family. Type IB subfamily.</text>
</comment>
<feature type="region of interest" description="Disordered" evidence="10">
    <location>
        <begin position="52"/>
        <end position="86"/>
    </location>
</feature>
<evidence type="ECO:0000256" key="6">
    <source>
        <dbReference type="ARBA" id="ARBA00022840"/>
    </source>
</evidence>
<dbReference type="SUPFAM" id="SSF81653">
    <property type="entry name" value="Calcium ATPase, transduction domain A"/>
    <property type="match status" value="1"/>
</dbReference>
<dbReference type="SFLD" id="SFLDF00027">
    <property type="entry name" value="p-type_atpase"/>
    <property type="match status" value="1"/>
</dbReference>
<feature type="transmembrane region" description="Helical" evidence="11">
    <location>
        <begin position="811"/>
        <end position="844"/>
    </location>
</feature>
<sequence>MDQPSGDASCSLCGQSCTDGAEARGTGSAFDAAAASDRQYCSHGCQEIATTLEGPANFGESETPHTPRGERSDPSTQTSHDTHADDDLEQTFVRIDGMHSATCEQFLETVATNRPGIVDAQASYVTETVKVTYDPDTQSKQGLEEALSGVGYTAYLREGASGEGTETDTNRQHTPADATGGTRRDREISGIRKRRSDDMLEVRYIAGIVFGTFLLVPYVAVLYPVYLSAFSDWWLLALYGDAFASFDGVLMLPMFFVLTGIVLYLTGLPLLRGAYISLVLRRPNTQLLAALTIVSAYAYGTLAFVQGRIDIYYDLTIIVAALVMAALFAEAIAKRRALECLTDLTISQVDSARRLDDGETETVPIAALEAGDRLLVRAGERIPVDGALECACTVDEAVVTGESLPVTKTAGESVVGGAAVTDGAAVVAVGDETASHIDHLTEHVWNLQSADHGVTRRADALAGRLAPLVLATVAVVAIGQYALGAPPVSIAMAALLTVIVTSPWALGFATPVGVAATIRDAMANGIVVFDETIFERLRAVDTVVFDKTGTLTTGEMSVLEADAPDDLLRAVAALEQRAAHPAAAAIVAEFGDESAATETATRTDGGLEQPIREFDSHGIGVSGVVGDEHLLVGHPALFRERNWTLEDGLEARVRQARDAGRLPVVVGRNGAAAGLIVVGDEPRAGWKTTVEGLAAQDIDIVVLTGDERGTTAFFADHPDIKHVFAGISPGGKTAAIRRLKATGTVAMVGDGTNDAPALAEADLGLSLGSGTALATDAADLAILEDDLAGVTRAFQLAGAARRRLRQNLRVALVYNAIVIPIAVVGLLSPLITTAAVAICAGTIVANAWRPLI</sequence>
<name>A0A202E8R2_9EURY</name>
<dbReference type="GO" id="GO:0043682">
    <property type="term" value="F:P-type divalent copper transporter activity"/>
    <property type="evidence" value="ECO:0007669"/>
    <property type="project" value="TreeGrafter"/>
</dbReference>
<gene>
    <name evidence="13" type="ORF">B2G88_09615</name>
</gene>
<feature type="transmembrane region" description="Helical" evidence="11">
    <location>
        <begin position="287"/>
        <end position="305"/>
    </location>
</feature>
<dbReference type="Pfam" id="PF00702">
    <property type="entry name" value="Hydrolase"/>
    <property type="match status" value="1"/>
</dbReference>
<feature type="transmembrane region" description="Helical" evidence="11">
    <location>
        <begin position="311"/>
        <end position="329"/>
    </location>
</feature>
<dbReference type="InterPro" id="IPR036163">
    <property type="entry name" value="HMA_dom_sf"/>
</dbReference>
<keyword evidence="7" id="KW-1278">Translocase</keyword>
<dbReference type="GO" id="GO:0005524">
    <property type="term" value="F:ATP binding"/>
    <property type="evidence" value="ECO:0007669"/>
    <property type="project" value="UniProtKB-KW"/>
</dbReference>
<accession>A0A202E8R2</accession>
<evidence type="ECO:0000256" key="11">
    <source>
        <dbReference type="SAM" id="Phobius"/>
    </source>
</evidence>
<dbReference type="NCBIfam" id="TIGR01494">
    <property type="entry name" value="ATPase_P-type"/>
    <property type="match status" value="1"/>
</dbReference>
<evidence type="ECO:0000256" key="3">
    <source>
        <dbReference type="ARBA" id="ARBA00022692"/>
    </source>
</evidence>
<dbReference type="GO" id="GO:0016020">
    <property type="term" value="C:membrane"/>
    <property type="evidence" value="ECO:0007669"/>
    <property type="project" value="InterPro"/>
</dbReference>
<dbReference type="InterPro" id="IPR036412">
    <property type="entry name" value="HAD-like_sf"/>
</dbReference>
<keyword evidence="3 11" id="KW-0812">Transmembrane</keyword>
<dbReference type="Gene3D" id="3.40.50.1000">
    <property type="entry name" value="HAD superfamily/HAD-like"/>
    <property type="match status" value="1"/>
</dbReference>
<evidence type="ECO:0000256" key="10">
    <source>
        <dbReference type="SAM" id="MobiDB-lite"/>
    </source>
</evidence>
<dbReference type="SUPFAM" id="SSF56784">
    <property type="entry name" value="HAD-like"/>
    <property type="match status" value="1"/>
</dbReference>
<dbReference type="AlphaFoldDB" id="A0A202E8R2"/>
<feature type="transmembrane region" description="Helical" evidence="11">
    <location>
        <begin position="465"/>
        <end position="483"/>
    </location>
</feature>
<dbReference type="NCBIfam" id="TIGR01525">
    <property type="entry name" value="ATPase-IB_hvy"/>
    <property type="match status" value="1"/>
</dbReference>
<dbReference type="SUPFAM" id="SSF55008">
    <property type="entry name" value="HMA, heavy metal-associated domain"/>
    <property type="match status" value="1"/>
</dbReference>
<dbReference type="SFLD" id="SFLDS00003">
    <property type="entry name" value="Haloacid_Dehalogenase"/>
    <property type="match status" value="1"/>
</dbReference>
<dbReference type="Pfam" id="PF00122">
    <property type="entry name" value="E1-E2_ATPase"/>
    <property type="match status" value="1"/>
</dbReference>
<comment type="caution">
    <text evidence="13">The sequence shown here is derived from an EMBL/GenBank/DDBJ whole genome shotgun (WGS) entry which is preliminary data.</text>
</comment>
<proteinExistence type="inferred from homology"/>
<dbReference type="InterPro" id="IPR059000">
    <property type="entry name" value="ATPase_P-type_domA"/>
</dbReference>
<dbReference type="OrthoDB" id="8588at2157"/>
<dbReference type="InterPro" id="IPR027256">
    <property type="entry name" value="P-typ_ATPase_IB"/>
</dbReference>
<dbReference type="InterPro" id="IPR001757">
    <property type="entry name" value="P_typ_ATPase"/>
</dbReference>
<keyword evidence="14" id="KW-1185">Reference proteome</keyword>
<dbReference type="PROSITE" id="PS00154">
    <property type="entry name" value="ATPASE_E1_E2"/>
    <property type="match status" value="1"/>
</dbReference>
<dbReference type="PRINTS" id="PR00120">
    <property type="entry name" value="HATPASE"/>
</dbReference>
<dbReference type="Proteomes" id="UP000196084">
    <property type="component" value="Unassembled WGS sequence"/>
</dbReference>
<dbReference type="Gene3D" id="3.30.70.100">
    <property type="match status" value="1"/>
</dbReference>
<evidence type="ECO:0000256" key="2">
    <source>
        <dbReference type="ARBA" id="ARBA00006024"/>
    </source>
</evidence>
<dbReference type="GO" id="GO:0055070">
    <property type="term" value="P:copper ion homeostasis"/>
    <property type="evidence" value="ECO:0007669"/>
    <property type="project" value="TreeGrafter"/>
</dbReference>
<feature type="domain" description="HMA" evidence="12">
    <location>
        <begin position="89"/>
        <end position="155"/>
    </location>
</feature>
<dbReference type="Gene3D" id="3.40.1110.10">
    <property type="entry name" value="Calcium-transporting ATPase, cytoplasmic domain N"/>
    <property type="match status" value="1"/>
</dbReference>
<dbReference type="PROSITE" id="PS50846">
    <property type="entry name" value="HMA_2"/>
    <property type="match status" value="1"/>
</dbReference>
<dbReference type="RefSeq" id="WP_176393208.1">
    <property type="nucleotide sequence ID" value="NZ_MWPH01000002.1"/>
</dbReference>
<evidence type="ECO:0000256" key="7">
    <source>
        <dbReference type="ARBA" id="ARBA00022967"/>
    </source>
</evidence>
<evidence type="ECO:0000259" key="12">
    <source>
        <dbReference type="PROSITE" id="PS50846"/>
    </source>
</evidence>
<dbReference type="Pfam" id="PF00403">
    <property type="entry name" value="HMA"/>
    <property type="match status" value="1"/>
</dbReference>
<feature type="transmembrane region" description="Helical" evidence="11">
    <location>
        <begin position="489"/>
        <end position="509"/>
    </location>
</feature>
<dbReference type="GO" id="GO:0012505">
    <property type="term" value="C:endomembrane system"/>
    <property type="evidence" value="ECO:0007669"/>
    <property type="project" value="UniProtKB-SubCell"/>
</dbReference>
<feature type="transmembrane region" description="Helical" evidence="11">
    <location>
        <begin position="243"/>
        <end position="266"/>
    </location>
</feature>
<dbReference type="InterPro" id="IPR008250">
    <property type="entry name" value="ATPase_P-typ_transduc_dom_A_sf"/>
</dbReference>
<keyword evidence="9 11" id="KW-0472">Membrane</keyword>
<dbReference type="SFLD" id="SFLDG00002">
    <property type="entry name" value="C1.7:_P-type_atpase_like"/>
    <property type="match status" value="1"/>
</dbReference>
<keyword evidence="6" id="KW-0067">ATP-binding</keyword>
<organism evidence="13 14">
    <name type="scientific">Natronolimnobius baerhuensis</name>
    <dbReference type="NCBI Taxonomy" id="253108"/>
    <lineage>
        <taxon>Archaea</taxon>
        <taxon>Methanobacteriati</taxon>
        <taxon>Methanobacteriota</taxon>
        <taxon>Stenosarchaea group</taxon>
        <taxon>Halobacteria</taxon>
        <taxon>Halobacteriales</taxon>
        <taxon>Natrialbaceae</taxon>
        <taxon>Natronolimnobius</taxon>
    </lineage>
</organism>
<keyword evidence="4" id="KW-0479">Metal-binding</keyword>
<keyword evidence="5" id="KW-0547">Nucleotide-binding</keyword>
<keyword evidence="8 11" id="KW-1133">Transmembrane helix</keyword>
<feature type="compositionally biased region" description="Basic and acidic residues" evidence="10">
    <location>
        <begin position="62"/>
        <end position="73"/>
    </location>
</feature>
<dbReference type="PANTHER" id="PTHR43520:SF8">
    <property type="entry name" value="P-TYPE CU(+) TRANSPORTER"/>
    <property type="match status" value="1"/>
</dbReference>
<dbReference type="CDD" id="cd00371">
    <property type="entry name" value="HMA"/>
    <property type="match status" value="1"/>
</dbReference>
<evidence type="ECO:0000256" key="8">
    <source>
        <dbReference type="ARBA" id="ARBA00022989"/>
    </source>
</evidence>
<dbReference type="PANTHER" id="PTHR43520">
    <property type="entry name" value="ATP7, ISOFORM B"/>
    <property type="match status" value="1"/>
</dbReference>
<dbReference type="Gene3D" id="2.70.150.10">
    <property type="entry name" value="Calcium-transporting ATPase, cytoplasmic transduction domain A"/>
    <property type="match status" value="1"/>
</dbReference>
<evidence type="ECO:0000256" key="9">
    <source>
        <dbReference type="ARBA" id="ARBA00023136"/>
    </source>
</evidence>
<dbReference type="InterPro" id="IPR018303">
    <property type="entry name" value="ATPase_P-typ_P_site"/>
</dbReference>
<dbReference type="PRINTS" id="PR00119">
    <property type="entry name" value="CATATPASE"/>
</dbReference>
<evidence type="ECO:0000256" key="4">
    <source>
        <dbReference type="ARBA" id="ARBA00022723"/>
    </source>
</evidence>